<keyword evidence="4" id="KW-0378">Hydrolase</keyword>
<dbReference type="GO" id="GO:0004181">
    <property type="term" value="F:metallocarboxypeptidase activity"/>
    <property type="evidence" value="ECO:0007669"/>
    <property type="project" value="InterPro"/>
</dbReference>
<dbReference type="Pfam" id="PF00246">
    <property type="entry name" value="Peptidase_M14"/>
    <property type="match status" value="1"/>
</dbReference>
<dbReference type="GO" id="GO:0005615">
    <property type="term" value="C:extracellular space"/>
    <property type="evidence" value="ECO:0007669"/>
    <property type="project" value="TreeGrafter"/>
</dbReference>
<evidence type="ECO:0000259" key="9">
    <source>
        <dbReference type="PROSITE" id="PS52035"/>
    </source>
</evidence>
<dbReference type="GO" id="GO:0008270">
    <property type="term" value="F:zinc ion binding"/>
    <property type="evidence" value="ECO:0007669"/>
    <property type="project" value="InterPro"/>
</dbReference>
<sequence>MDPDHGPDSHGSTRSSPPQKKPQIWRIRSTSAPSRVSMCGRVAPRRLTGSLPPAVRQSGGTPEMNWTMRRGSAVVGCAVAVAAVVAGLSGLPAPAQADPPPDNRSQLLDVSTPTRADKEKLLKLGFDVTEQADADSVTVFAGDARERNLLKSAGYEWTVKVADVEEQNRLDRAKDAAYAARTTVSPLPSGRDTYRRLADYEADLTLLAKKYPKLVKPITLPYKTGEGRTVRGVEITTNPQNVTDGKPVFFLMGAHHAREWPSAETAIEYAFDLTKNYGKNKRITSIVQKTRTIVVPIINADGYNTSREAAPKGDFSKFDYEMKRKSCEATAKTLPEELGGDCGNNPQGVQRGTDPNRNYPGFWGGPGASTNYRSETYRGDGPSILPEVQNVRWVVSNRQVTGLVTLHTFGNLILRPPGVMAVGAPPDEPVYKALGASLASDNGYTNQPSYQLYDTTGSTEDWSYWATGGLGFTFEIGSSFHPPYADGVIAHYLGQTPAPAPGAGGNREALMTMSEAAGNAKLHSTLLGATAPGRTLKIAKTFQTPTSPVVQPDGTAKDPIIYTDKLESTLTTGLGPFRWSVNPSTRPYVAGRWGRDPVAPTQPSVTLTNPAGIPVKGQAETATFTIKAPPEADNGKASIKIGWNKPDVDWDVYIYGPDGKRVAQAASLADPEVAVLLDPVPGQYTVQVENFDGGETADWTGSVEFAPPTPASYTGVKESWKLSCYTKGGKLLGTRDVTVDRGKTVWVGDPCLRFKG</sequence>
<dbReference type="PANTHER" id="PTHR11705">
    <property type="entry name" value="PROTEASE FAMILY M14 CARBOXYPEPTIDASE A,B"/>
    <property type="match status" value="1"/>
</dbReference>
<feature type="domain" description="Peptidase M14" evidence="9">
    <location>
        <begin position="193"/>
        <end position="517"/>
    </location>
</feature>
<reference evidence="10 11" key="1">
    <citation type="submission" date="2019-03" db="EMBL/GenBank/DDBJ databases">
        <title>Draft genome sequences of novel Actinobacteria.</title>
        <authorList>
            <person name="Sahin N."/>
            <person name="Ay H."/>
            <person name="Saygin H."/>
        </authorList>
    </citation>
    <scope>NUCLEOTIDE SEQUENCE [LARGE SCALE GENOMIC DNA]</scope>
    <source>
        <strain evidence="10 11">JCM 30547</strain>
    </source>
</reference>
<dbReference type="OrthoDB" id="5240362at2"/>
<gene>
    <name evidence="10" type="ORF">E1261_05450</name>
</gene>
<organism evidence="10 11">
    <name type="scientific">Kribbella albertanoniae</name>
    <dbReference type="NCBI Taxonomy" id="1266829"/>
    <lineage>
        <taxon>Bacteria</taxon>
        <taxon>Bacillati</taxon>
        <taxon>Actinomycetota</taxon>
        <taxon>Actinomycetes</taxon>
        <taxon>Propionibacteriales</taxon>
        <taxon>Kribbellaceae</taxon>
        <taxon>Kribbella</taxon>
    </lineage>
</organism>
<dbReference type="Gene3D" id="2.60.120.380">
    <property type="match status" value="1"/>
</dbReference>
<accession>A0A4R4QDN3</accession>
<keyword evidence="6" id="KW-0482">Metalloprotease</keyword>
<dbReference type="InterPro" id="IPR000834">
    <property type="entry name" value="Peptidase_M14"/>
</dbReference>
<feature type="compositionally biased region" description="Polar residues" evidence="8">
    <location>
        <begin position="103"/>
        <end position="113"/>
    </location>
</feature>
<name>A0A4R4QDN3_9ACTN</name>
<comment type="caution">
    <text evidence="10">The sequence shown here is derived from an EMBL/GenBank/DDBJ whole genome shotgun (WGS) entry which is preliminary data.</text>
</comment>
<keyword evidence="5" id="KW-0862">Zinc</keyword>
<protein>
    <submittedName>
        <fullName evidence="10">Peptidase M14</fullName>
    </submittedName>
</protein>
<comment type="cofactor">
    <cofactor evidence="1">
        <name>Zn(2+)</name>
        <dbReference type="ChEBI" id="CHEBI:29105"/>
    </cofactor>
</comment>
<feature type="active site" description="Proton donor/acceptor" evidence="7">
    <location>
        <position position="475"/>
    </location>
</feature>
<evidence type="ECO:0000256" key="3">
    <source>
        <dbReference type="ARBA" id="ARBA00022670"/>
    </source>
</evidence>
<dbReference type="GO" id="GO:0006508">
    <property type="term" value="P:proteolysis"/>
    <property type="evidence" value="ECO:0007669"/>
    <property type="project" value="UniProtKB-KW"/>
</dbReference>
<dbReference type="AlphaFoldDB" id="A0A4R4QDN3"/>
<comment type="similarity">
    <text evidence="2 7">Belongs to the peptidase M14 family.</text>
</comment>
<evidence type="ECO:0000256" key="5">
    <source>
        <dbReference type="ARBA" id="ARBA00022833"/>
    </source>
</evidence>
<evidence type="ECO:0000256" key="4">
    <source>
        <dbReference type="ARBA" id="ARBA00022801"/>
    </source>
</evidence>
<evidence type="ECO:0000256" key="2">
    <source>
        <dbReference type="ARBA" id="ARBA00005988"/>
    </source>
</evidence>
<feature type="region of interest" description="Disordered" evidence="8">
    <location>
        <begin position="1"/>
        <end position="24"/>
    </location>
</feature>
<feature type="region of interest" description="Disordered" evidence="8">
    <location>
        <begin position="93"/>
        <end position="113"/>
    </location>
</feature>
<dbReference type="SMART" id="SM00631">
    <property type="entry name" value="Zn_pept"/>
    <property type="match status" value="1"/>
</dbReference>
<evidence type="ECO:0000256" key="1">
    <source>
        <dbReference type="ARBA" id="ARBA00001947"/>
    </source>
</evidence>
<evidence type="ECO:0000313" key="10">
    <source>
        <dbReference type="EMBL" id="TDC33646.1"/>
    </source>
</evidence>
<evidence type="ECO:0000256" key="8">
    <source>
        <dbReference type="SAM" id="MobiDB-lite"/>
    </source>
</evidence>
<proteinExistence type="inferred from homology"/>
<keyword evidence="11" id="KW-1185">Reference proteome</keyword>
<dbReference type="SUPFAM" id="SSF53187">
    <property type="entry name" value="Zn-dependent exopeptidases"/>
    <property type="match status" value="1"/>
</dbReference>
<keyword evidence="3" id="KW-0645">Protease</keyword>
<dbReference type="PROSITE" id="PS52035">
    <property type="entry name" value="PEPTIDASE_M14"/>
    <property type="match status" value="1"/>
</dbReference>
<dbReference type="PANTHER" id="PTHR11705:SF143">
    <property type="entry name" value="SLL0236 PROTEIN"/>
    <property type="match status" value="1"/>
</dbReference>
<dbReference type="EMBL" id="SMKA01000012">
    <property type="protein sequence ID" value="TDC33646.1"/>
    <property type="molecule type" value="Genomic_DNA"/>
</dbReference>
<dbReference type="Proteomes" id="UP000295075">
    <property type="component" value="Unassembled WGS sequence"/>
</dbReference>
<evidence type="ECO:0000256" key="7">
    <source>
        <dbReference type="PROSITE-ProRule" id="PRU01379"/>
    </source>
</evidence>
<evidence type="ECO:0000256" key="6">
    <source>
        <dbReference type="ARBA" id="ARBA00023049"/>
    </source>
</evidence>
<evidence type="ECO:0000313" key="11">
    <source>
        <dbReference type="Proteomes" id="UP000295075"/>
    </source>
</evidence>
<dbReference type="Gene3D" id="3.40.630.10">
    <property type="entry name" value="Zn peptidases"/>
    <property type="match status" value="1"/>
</dbReference>